<dbReference type="PROSITE" id="PS00497">
    <property type="entry name" value="TYROSINASE_1"/>
    <property type="match status" value="1"/>
</dbReference>
<evidence type="ECO:0000259" key="5">
    <source>
        <dbReference type="PROSITE" id="PS00498"/>
    </source>
</evidence>
<keyword evidence="7" id="KW-1185">Reference proteome</keyword>
<evidence type="ECO:0000256" key="1">
    <source>
        <dbReference type="ARBA" id="ARBA00022723"/>
    </source>
</evidence>
<evidence type="ECO:0000256" key="3">
    <source>
        <dbReference type="SAM" id="MobiDB-lite"/>
    </source>
</evidence>
<dbReference type="InterPro" id="IPR008922">
    <property type="entry name" value="Di-copper_centre_dom_sf"/>
</dbReference>
<name>A0A2N9JBZ6_9ACTN</name>
<dbReference type="RefSeq" id="WP_105184381.1">
    <property type="nucleotide sequence ID" value="NZ_BAAAGO010000016.1"/>
</dbReference>
<feature type="domain" description="Tyrosinase copper-binding" evidence="4">
    <location>
        <begin position="176"/>
        <end position="193"/>
    </location>
</feature>
<dbReference type="PANTHER" id="PTHR11474">
    <property type="entry name" value="TYROSINASE FAMILY MEMBER"/>
    <property type="match status" value="1"/>
</dbReference>
<dbReference type="EMBL" id="LT985188">
    <property type="protein sequence ID" value="SPD85059.1"/>
    <property type="molecule type" value="Genomic_DNA"/>
</dbReference>
<proteinExistence type="predicted"/>
<evidence type="ECO:0000256" key="2">
    <source>
        <dbReference type="ARBA" id="ARBA00023008"/>
    </source>
</evidence>
<dbReference type="PRINTS" id="PR00092">
    <property type="entry name" value="TYROSINASE"/>
</dbReference>
<gene>
    <name evidence="6" type="ORF">MPLG2_0023</name>
</gene>
<dbReference type="GO" id="GO:0016491">
    <property type="term" value="F:oxidoreductase activity"/>
    <property type="evidence" value="ECO:0007669"/>
    <property type="project" value="InterPro"/>
</dbReference>
<dbReference type="InterPro" id="IPR002227">
    <property type="entry name" value="Tyrosinase_Cu-bd"/>
</dbReference>
<feature type="region of interest" description="Disordered" evidence="3">
    <location>
        <begin position="412"/>
        <end position="443"/>
    </location>
</feature>
<dbReference type="GO" id="GO:0046872">
    <property type="term" value="F:metal ion binding"/>
    <property type="evidence" value="ECO:0007669"/>
    <property type="project" value="UniProtKB-KW"/>
</dbReference>
<feature type="domain" description="Tyrosinase copper-binding" evidence="5">
    <location>
        <begin position="340"/>
        <end position="351"/>
    </location>
</feature>
<protein>
    <recommendedName>
        <fullName evidence="4 5">Tyrosinase copper-binding domain-containing protein</fullName>
    </recommendedName>
</protein>
<accession>A0A2N9JBZ6</accession>
<feature type="compositionally biased region" description="Basic and acidic residues" evidence="3">
    <location>
        <begin position="429"/>
        <end position="443"/>
    </location>
</feature>
<dbReference type="KEGG" id="mgg:MPLG2_0023"/>
<dbReference type="PANTHER" id="PTHR11474:SF76">
    <property type="entry name" value="SHKT DOMAIN-CONTAINING PROTEIN"/>
    <property type="match status" value="1"/>
</dbReference>
<evidence type="ECO:0000259" key="4">
    <source>
        <dbReference type="PROSITE" id="PS00497"/>
    </source>
</evidence>
<dbReference type="AlphaFoldDB" id="A0A2N9JBZ6"/>
<sequence>MLTSQLFAGDDLLQRIADGSPERISRFQNSTAPAVLKVQQALLIWDAAALPLHGADGTYGSETASAVVRFKVTELLAPPDQLVDDVGPRTVLRLDEIAKAAEPAPTPVEPTAFVRQDVYDLQPDGAPLHPIIAAYAVAVRELKRNAGPQHRLWSFHTQVHGMSPDPLDGLRNQCQHFCWYFLPWHRMYLHSFEAICRSIIAESDEVDDDTKATWALPYWDYDRDGTRELPPVFREPTLNGAPNPLFEPFRNPGLNSPVLFQGEAAPRLARLVPAQTTARGWFFATPYSDRFVPAFGGTETGFNHGNAPGATPGPLEITPHGSVHVFVGGRMNDFNQAAGDPIFWLHHCNLDRLWEVWRTSTGLGLDPRGSRFVDQTFEFLDAAGARIEPTCGSVLNVANLGYSYADTSIPASAGAGGPMDDPNRGPQRPPDKRNAPRRVGAVDEPVRLQSGARDVEFSTDAPATRGDERFLVAVEHISADDLPKAEWGVFLQPTSGDPVLVGTLPLFGLRESNQPDADHELSYVFDITALVHVLDAEGRWDADRFRAKLAQVNAVPVNGEPEPEVVIGTIALLVQ</sequence>
<dbReference type="InterPro" id="IPR050316">
    <property type="entry name" value="Tyrosinase/Hemocyanin"/>
</dbReference>
<keyword evidence="2" id="KW-0186">Copper</keyword>
<dbReference type="InterPro" id="IPR057190">
    <property type="entry name" value="DUF7868"/>
</dbReference>
<dbReference type="Proteomes" id="UP000238164">
    <property type="component" value="Chromosome 1"/>
</dbReference>
<dbReference type="SUPFAM" id="SSF48056">
    <property type="entry name" value="Di-copper centre-containing domain"/>
    <property type="match status" value="1"/>
</dbReference>
<reference evidence="6 7" key="1">
    <citation type="submission" date="2018-02" db="EMBL/GenBank/DDBJ databases">
        <authorList>
            <person name="Cohen D.B."/>
            <person name="Kent A.D."/>
        </authorList>
    </citation>
    <scope>NUCLEOTIDE SEQUENCE [LARGE SCALE GENOMIC DNA]</scope>
    <source>
        <strain evidence="6">1</strain>
    </source>
</reference>
<dbReference type="OrthoDB" id="2874181at2"/>
<dbReference type="PROSITE" id="PS00498">
    <property type="entry name" value="TYROSINASE_2"/>
    <property type="match status" value="1"/>
</dbReference>
<evidence type="ECO:0000313" key="7">
    <source>
        <dbReference type="Proteomes" id="UP000238164"/>
    </source>
</evidence>
<evidence type="ECO:0000313" key="6">
    <source>
        <dbReference type="EMBL" id="SPD85059.1"/>
    </source>
</evidence>
<organism evidence="6 7">
    <name type="scientific">Micropruina glycogenica</name>
    <dbReference type="NCBI Taxonomy" id="75385"/>
    <lineage>
        <taxon>Bacteria</taxon>
        <taxon>Bacillati</taxon>
        <taxon>Actinomycetota</taxon>
        <taxon>Actinomycetes</taxon>
        <taxon>Propionibacteriales</taxon>
        <taxon>Nocardioidaceae</taxon>
        <taxon>Micropruina</taxon>
    </lineage>
</organism>
<keyword evidence="1" id="KW-0479">Metal-binding</keyword>
<dbReference type="Pfam" id="PF25271">
    <property type="entry name" value="DUF7868"/>
    <property type="match status" value="1"/>
</dbReference>
<dbReference type="Pfam" id="PF00264">
    <property type="entry name" value="Tyrosinase"/>
    <property type="match status" value="1"/>
</dbReference>
<dbReference type="Gene3D" id="1.10.1280.10">
    <property type="entry name" value="Di-copper center containing domain from catechol oxidase"/>
    <property type="match status" value="1"/>
</dbReference>